<dbReference type="Gene3D" id="3.30.750.44">
    <property type="match status" value="1"/>
</dbReference>
<comment type="caution">
    <text evidence="2">The sequence shown here is derived from an EMBL/GenBank/DDBJ whole genome shotgun (WGS) entry which is preliminary data.</text>
</comment>
<gene>
    <name evidence="2" type="ORF">EYS08_03890</name>
</gene>
<dbReference type="InterPro" id="IPR028204">
    <property type="entry name" value="Tricorn_C1"/>
</dbReference>
<dbReference type="OrthoDB" id="6397760at2"/>
<dbReference type="Pfam" id="PF14684">
    <property type="entry name" value="Tricorn_C1"/>
    <property type="match status" value="1"/>
</dbReference>
<keyword evidence="3" id="KW-1185">Reference proteome</keyword>
<dbReference type="SMART" id="SM00245">
    <property type="entry name" value="TSPc"/>
    <property type="match status" value="1"/>
</dbReference>
<dbReference type="Gene3D" id="3.90.226.10">
    <property type="entry name" value="2-enoyl-CoA Hydratase, Chain A, domain 1"/>
    <property type="match status" value="2"/>
</dbReference>
<reference evidence="2 3" key="1">
    <citation type="submission" date="2019-02" db="EMBL/GenBank/DDBJ databases">
        <title>Pedobacter kyonggii whole genome sequence analysis.</title>
        <authorList>
            <person name="Dahal R.H."/>
        </authorList>
    </citation>
    <scope>NUCLEOTIDE SEQUENCE [LARGE SCALE GENOMIC DNA]</scope>
    <source>
        <strain evidence="2 3">K-4-11-1</strain>
    </source>
</reference>
<dbReference type="InterPro" id="IPR029045">
    <property type="entry name" value="ClpP/crotonase-like_dom_sf"/>
</dbReference>
<dbReference type="GO" id="GO:0008236">
    <property type="term" value="F:serine-type peptidase activity"/>
    <property type="evidence" value="ECO:0007669"/>
    <property type="project" value="InterPro"/>
</dbReference>
<dbReference type="Pfam" id="PF03572">
    <property type="entry name" value="Peptidase_S41"/>
    <property type="match status" value="2"/>
</dbReference>
<dbReference type="CDD" id="cd07563">
    <property type="entry name" value="Peptidase_S41_IRBP"/>
    <property type="match status" value="1"/>
</dbReference>
<dbReference type="InterPro" id="IPR005151">
    <property type="entry name" value="Tail-specific_protease"/>
</dbReference>
<dbReference type="RefSeq" id="WP_131028532.1">
    <property type="nucleotide sequence ID" value="NZ_SIXF01000002.1"/>
</dbReference>
<dbReference type="EMBL" id="SIXF01000002">
    <property type="protein sequence ID" value="TBO44457.1"/>
    <property type="molecule type" value="Genomic_DNA"/>
</dbReference>
<dbReference type="Proteomes" id="UP000291819">
    <property type="component" value="Unassembled WGS sequence"/>
</dbReference>
<evidence type="ECO:0000313" key="3">
    <source>
        <dbReference type="Proteomes" id="UP000291819"/>
    </source>
</evidence>
<protein>
    <recommendedName>
        <fullName evidence="1">Tail specific protease domain-containing protein</fullName>
    </recommendedName>
</protein>
<evidence type="ECO:0000313" key="2">
    <source>
        <dbReference type="EMBL" id="TBO44457.1"/>
    </source>
</evidence>
<dbReference type="SUPFAM" id="SSF52096">
    <property type="entry name" value="ClpP/crotonase"/>
    <property type="match status" value="1"/>
</dbReference>
<feature type="domain" description="Tail specific protease" evidence="1">
    <location>
        <begin position="110"/>
        <end position="291"/>
    </location>
</feature>
<evidence type="ECO:0000259" key="1">
    <source>
        <dbReference type="SMART" id="SM00245"/>
    </source>
</evidence>
<dbReference type="PANTHER" id="PTHR11261:SF3">
    <property type="entry name" value="RETINOL-BINDING PROTEIN 3"/>
    <property type="match status" value="1"/>
</dbReference>
<dbReference type="GO" id="GO:0006508">
    <property type="term" value="P:proteolysis"/>
    <property type="evidence" value="ECO:0007669"/>
    <property type="project" value="InterPro"/>
</dbReference>
<proteinExistence type="predicted"/>
<accession>A0A4Q9HGV6</accession>
<organism evidence="2 3">
    <name type="scientific">Pedobacter kyonggii</name>
    <dbReference type="NCBI Taxonomy" id="1926871"/>
    <lineage>
        <taxon>Bacteria</taxon>
        <taxon>Pseudomonadati</taxon>
        <taxon>Bacteroidota</taxon>
        <taxon>Sphingobacteriia</taxon>
        <taxon>Sphingobacteriales</taxon>
        <taxon>Sphingobacteriaceae</taxon>
        <taxon>Pedobacter</taxon>
    </lineage>
</organism>
<dbReference type="PANTHER" id="PTHR11261">
    <property type="entry name" value="INTERPHOTORECEPTOR RETINOID-BINDING PROTEIN"/>
    <property type="match status" value="1"/>
</dbReference>
<dbReference type="AlphaFoldDB" id="A0A4Q9HGV6"/>
<name>A0A4Q9HGV6_9SPHI</name>
<sequence>MKGKFLFSIILIITITNYCQAQKLSKPESNFEFFWQTFDKNYSGFKARKVDWRQQYMKFRPQVTQNTTDDALFNILNQMVEPLKDGHVVISKTGDLPASAKYSDFHKQFPTKDSVKLLRNVIEKNLSEKGFSNFVKFNSNFPIGGFSTSEQYAYLQLNGFGGMAIKEFEKQLNEMSSRFNDKKAVIIDIRINGGGEPAFVNAVFKTFNQLTKPIALLTSGASISAADHFAMNMMDLPNVTIIGEHTAGMFSSMMGKKLPNGWEFSLSHETHLAKNGNNYEGIGIPVDIEVANTKDNITTGKDPVLLRALEFLKDK</sequence>